<evidence type="ECO:0000256" key="1">
    <source>
        <dbReference type="SAM" id="MobiDB-lite"/>
    </source>
</evidence>
<dbReference type="Proteomes" id="UP000823964">
    <property type="component" value="Unassembled WGS sequence"/>
</dbReference>
<protein>
    <submittedName>
        <fullName evidence="2">Uncharacterized protein</fullName>
    </submittedName>
</protein>
<name>A0A9D1VC03_9BACT</name>
<organism evidence="2 3">
    <name type="scientific">Candidatus Akkermansia intestinigallinarum</name>
    <dbReference type="NCBI Taxonomy" id="2838431"/>
    <lineage>
        <taxon>Bacteria</taxon>
        <taxon>Pseudomonadati</taxon>
        <taxon>Verrucomicrobiota</taxon>
        <taxon>Verrucomicrobiia</taxon>
        <taxon>Verrucomicrobiales</taxon>
        <taxon>Akkermansiaceae</taxon>
        <taxon>Akkermansia</taxon>
    </lineage>
</organism>
<evidence type="ECO:0000313" key="3">
    <source>
        <dbReference type="Proteomes" id="UP000823964"/>
    </source>
</evidence>
<reference evidence="2" key="1">
    <citation type="journal article" date="2021" name="PeerJ">
        <title>Extensive microbial diversity within the chicken gut microbiome revealed by metagenomics and culture.</title>
        <authorList>
            <person name="Gilroy R."/>
            <person name="Ravi A."/>
            <person name="Getino M."/>
            <person name="Pursley I."/>
            <person name="Horton D.L."/>
            <person name="Alikhan N.F."/>
            <person name="Baker D."/>
            <person name="Gharbi K."/>
            <person name="Hall N."/>
            <person name="Watson M."/>
            <person name="Adriaenssens E.M."/>
            <person name="Foster-Nyarko E."/>
            <person name="Jarju S."/>
            <person name="Secka A."/>
            <person name="Antonio M."/>
            <person name="Oren A."/>
            <person name="Chaudhuri R.R."/>
            <person name="La Ragione R."/>
            <person name="Hildebrand F."/>
            <person name="Pallen M.J."/>
        </authorList>
    </citation>
    <scope>NUCLEOTIDE SEQUENCE</scope>
    <source>
        <strain evidence="2">14975</strain>
    </source>
</reference>
<feature type="region of interest" description="Disordered" evidence="1">
    <location>
        <begin position="44"/>
        <end position="81"/>
    </location>
</feature>
<dbReference type="AlphaFoldDB" id="A0A9D1VC03"/>
<evidence type="ECO:0000313" key="2">
    <source>
        <dbReference type="EMBL" id="HIX20402.1"/>
    </source>
</evidence>
<reference evidence="2" key="2">
    <citation type="submission" date="2021-04" db="EMBL/GenBank/DDBJ databases">
        <authorList>
            <person name="Gilroy R."/>
        </authorList>
    </citation>
    <scope>NUCLEOTIDE SEQUENCE</scope>
    <source>
        <strain evidence="2">14975</strain>
    </source>
</reference>
<sequence length="81" mass="8435">MKTCLGMLLMLPALIGLAVTGVYHVSVNSSLNFEKLDSQEDYVNKHRSYAPADPTQTPAAAPATSAPAADGESSSTNAPRS</sequence>
<gene>
    <name evidence="2" type="ORF">H9862_07370</name>
</gene>
<proteinExistence type="predicted"/>
<feature type="compositionally biased region" description="Low complexity" evidence="1">
    <location>
        <begin position="50"/>
        <end position="69"/>
    </location>
</feature>
<comment type="caution">
    <text evidence="2">The sequence shown here is derived from an EMBL/GenBank/DDBJ whole genome shotgun (WGS) entry which is preliminary data.</text>
</comment>
<accession>A0A9D1VC03</accession>
<feature type="compositionally biased region" description="Polar residues" evidence="1">
    <location>
        <begin position="72"/>
        <end position="81"/>
    </location>
</feature>
<dbReference type="EMBL" id="DXFQ01000137">
    <property type="protein sequence ID" value="HIX20402.1"/>
    <property type="molecule type" value="Genomic_DNA"/>
</dbReference>